<feature type="domain" description="SWIM-type" evidence="3">
    <location>
        <begin position="45"/>
        <end position="86"/>
    </location>
</feature>
<feature type="compositionally biased region" description="Acidic residues" evidence="2">
    <location>
        <begin position="120"/>
        <end position="130"/>
    </location>
</feature>
<keyword evidence="1" id="KW-0863">Zinc-finger</keyword>
<sequence>MQYLDFKRERDESTTSWERGDPVAALVERTGPTTYLVTLPGGETHAVEYGKERGARVGGCDCKGFEFRDDEDSPCAHLCVLRKAEWSHNHFGDAAGRDVTDDPITAHDTAEHVAPNATEPEPDLVADGGEDFPRQNCRRCGAVSPDGEAPPPAECSEGTTDDPEHEWTDAPDLVADGGDIVEEPTTGHDGRVFGRPEDQL</sequence>
<dbReference type="OrthoDB" id="284145at2157"/>
<evidence type="ECO:0000313" key="4">
    <source>
        <dbReference type="EMBL" id="POG56688.1"/>
    </source>
</evidence>
<comment type="caution">
    <text evidence="4">The sequence shown here is derived from an EMBL/GenBank/DDBJ whole genome shotgun (WGS) entry which is preliminary data.</text>
</comment>
<keyword evidence="1" id="KW-0479">Metal-binding</keyword>
<organism evidence="4 5">
    <name type="scientific">Haloferax marisrubri</name>
    <dbReference type="NCBI Taxonomy" id="1544719"/>
    <lineage>
        <taxon>Archaea</taxon>
        <taxon>Methanobacteriati</taxon>
        <taxon>Methanobacteriota</taxon>
        <taxon>Stenosarchaea group</taxon>
        <taxon>Halobacteria</taxon>
        <taxon>Halobacteriales</taxon>
        <taxon>Haloferacaceae</taxon>
        <taxon>Haloferax</taxon>
    </lineage>
</organism>
<feature type="region of interest" description="Disordered" evidence="2">
    <location>
        <begin position="110"/>
        <end position="200"/>
    </location>
</feature>
<evidence type="ECO:0000256" key="1">
    <source>
        <dbReference type="PROSITE-ProRule" id="PRU00325"/>
    </source>
</evidence>
<name>A0A2P4NUE6_9EURY</name>
<feature type="compositionally biased region" description="Basic and acidic residues" evidence="2">
    <location>
        <begin position="185"/>
        <end position="200"/>
    </location>
</feature>
<protein>
    <recommendedName>
        <fullName evidence="3">SWIM-type domain-containing protein</fullName>
    </recommendedName>
</protein>
<keyword evidence="5" id="KW-1185">Reference proteome</keyword>
<dbReference type="Proteomes" id="UP000053621">
    <property type="component" value="Unassembled WGS sequence"/>
</dbReference>
<accession>A0A2P4NUE6</accession>
<keyword evidence="1" id="KW-0862">Zinc</keyword>
<evidence type="ECO:0000313" key="5">
    <source>
        <dbReference type="Proteomes" id="UP000053621"/>
    </source>
</evidence>
<dbReference type="InterPro" id="IPR007527">
    <property type="entry name" value="Znf_SWIM"/>
</dbReference>
<proteinExistence type="predicted"/>
<dbReference type="GO" id="GO:0008270">
    <property type="term" value="F:zinc ion binding"/>
    <property type="evidence" value="ECO:0007669"/>
    <property type="project" value="UniProtKB-KW"/>
</dbReference>
<evidence type="ECO:0000259" key="3">
    <source>
        <dbReference type="PROSITE" id="PS50966"/>
    </source>
</evidence>
<dbReference type="PROSITE" id="PS50966">
    <property type="entry name" value="ZF_SWIM"/>
    <property type="match status" value="1"/>
</dbReference>
<dbReference type="AlphaFoldDB" id="A0A2P4NUE6"/>
<reference evidence="4" key="1">
    <citation type="submission" date="2017-08" db="EMBL/GenBank/DDBJ databases">
        <title>Haloferax marisrubri sp. nov., isolated from the Discovery deep brine-seawater interface in the Red Sea.</title>
        <authorList>
            <person name="Zhang G."/>
            <person name="Stingl U."/>
        </authorList>
    </citation>
    <scope>NUCLEOTIDE SEQUENCE [LARGE SCALE GENOMIC DNA]</scope>
    <source>
        <strain evidence="4">SB3</strain>
    </source>
</reference>
<gene>
    <name evidence="4" type="ORF">AUR65_002350</name>
</gene>
<dbReference type="EMBL" id="LOPW02000004">
    <property type="protein sequence ID" value="POG56688.1"/>
    <property type="molecule type" value="Genomic_DNA"/>
</dbReference>
<dbReference type="RefSeq" id="WP_058568206.1">
    <property type="nucleotide sequence ID" value="NZ_LOPW02000004.1"/>
</dbReference>
<evidence type="ECO:0000256" key="2">
    <source>
        <dbReference type="SAM" id="MobiDB-lite"/>
    </source>
</evidence>